<accession>A0A6L2JNY6</accession>
<organism evidence="2">
    <name type="scientific">Tanacetum cinerariifolium</name>
    <name type="common">Dalmatian daisy</name>
    <name type="synonym">Chrysanthemum cinerariifolium</name>
    <dbReference type="NCBI Taxonomy" id="118510"/>
    <lineage>
        <taxon>Eukaryota</taxon>
        <taxon>Viridiplantae</taxon>
        <taxon>Streptophyta</taxon>
        <taxon>Embryophyta</taxon>
        <taxon>Tracheophyta</taxon>
        <taxon>Spermatophyta</taxon>
        <taxon>Magnoliopsida</taxon>
        <taxon>eudicotyledons</taxon>
        <taxon>Gunneridae</taxon>
        <taxon>Pentapetalae</taxon>
        <taxon>asterids</taxon>
        <taxon>campanulids</taxon>
        <taxon>Asterales</taxon>
        <taxon>Asteraceae</taxon>
        <taxon>Asteroideae</taxon>
        <taxon>Anthemideae</taxon>
        <taxon>Anthemidinae</taxon>
        <taxon>Tanacetum</taxon>
    </lineage>
</organism>
<feature type="compositionally biased region" description="Basic and acidic residues" evidence="1">
    <location>
        <begin position="184"/>
        <end position="207"/>
    </location>
</feature>
<feature type="region of interest" description="Disordered" evidence="1">
    <location>
        <begin position="1"/>
        <end position="57"/>
    </location>
</feature>
<dbReference type="GO" id="GO:0003964">
    <property type="term" value="F:RNA-directed DNA polymerase activity"/>
    <property type="evidence" value="ECO:0007669"/>
    <property type="project" value="UniProtKB-KW"/>
</dbReference>
<reference evidence="2" key="1">
    <citation type="journal article" date="2019" name="Sci. Rep.">
        <title>Draft genome of Tanacetum cinerariifolium, the natural source of mosquito coil.</title>
        <authorList>
            <person name="Yamashiro T."/>
            <person name="Shiraishi A."/>
            <person name="Satake H."/>
            <person name="Nakayama K."/>
        </authorList>
    </citation>
    <scope>NUCLEOTIDE SEQUENCE</scope>
</reference>
<proteinExistence type="predicted"/>
<dbReference type="AlphaFoldDB" id="A0A6L2JNY6"/>
<evidence type="ECO:0000256" key="1">
    <source>
        <dbReference type="SAM" id="MobiDB-lite"/>
    </source>
</evidence>
<protein>
    <submittedName>
        <fullName evidence="2">Reverse transcriptase domain-containing protein</fullName>
    </submittedName>
</protein>
<comment type="caution">
    <text evidence="2">The sequence shown here is derived from an EMBL/GenBank/DDBJ whole genome shotgun (WGS) entry which is preliminary data.</text>
</comment>
<feature type="compositionally biased region" description="Gly residues" evidence="1">
    <location>
        <begin position="16"/>
        <end position="49"/>
    </location>
</feature>
<keyword evidence="2" id="KW-0695">RNA-directed DNA polymerase</keyword>
<name>A0A6L2JNY6_TANCI</name>
<sequence>MTTRSAGRATTTPRGGRTGGWTSKGGGRTRGRSGDQGNGEVDGQGGQVGAQGNEVNDGVNGVPNFSTIIAHQLQNLLLTILAQVGNQGNNQGNPRNQNSDAVNDNIQGDVRNVIVNSNRKGCTYKDFLAYNPKEYDGKGGAIVYTRWIEKIEVVVATESVTIQRVVQKARTLTNEAVRNGSLKKNPEKRGNGEEPNRDMNARDENKKNRTRNTFATTTNPVRREYNGTIPKCVSCNLHHPPEMPCRACFNCGRPVHMAKFYRVASRMMNLVNARNPTAAPGACYECR</sequence>
<dbReference type="EMBL" id="BKCJ010001078">
    <property type="protein sequence ID" value="GEU38653.1"/>
    <property type="molecule type" value="Genomic_DNA"/>
</dbReference>
<keyword evidence="2" id="KW-0808">Transferase</keyword>
<feature type="compositionally biased region" description="Low complexity" evidence="1">
    <location>
        <begin position="1"/>
        <end position="15"/>
    </location>
</feature>
<feature type="region of interest" description="Disordered" evidence="1">
    <location>
        <begin position="176"/>
        <end position="211"/>
    </location>
</feature>
<evidence type="ECO:0000313" key="2">
    <source>
        <dbReference type="EMBL" id="GEU38653.1"/>
    </source>
</evidence>
<keyword evidence="2" id="KW-0548">Nucleotidyltransferase</keyword>
<gene>
    <name evidence="2" type="ORF">Tci_010631</name>
</gene>